<dbReference type="EMBL" id="LKAM01000001">
    <property type="protein sequence ID" value="KUM50175.1"/>
    <property type="molecule type" value="Genomic_DNA"/>
</dbReference>
<evidence type="ECO:0000313" key="1">
    <source>
        <dbReference type="EMBL" id="KUM50175.1"/>
    </source>
</evidence>
<dbReference type="AlphaFoldDB" id="A0A101M3J4"/>
<proteinExistence type="predicted"/>
<geneLocation type="mitochondrion" evidence="1"/>
<keyword evidence="1" id="KW-0496">Mitochondrion</keyword>
<protein>
    <submittedName>
        <fullName evidence="1">Uncharacterized protein</fullName>
    </submittedName>
</protein>
<name>A0A101M3J4_PICGL</name>
<sequence>MLERKRFRNEDAWLRTRNACFEFNKVFRKGYSFKEATCPGIENLSNPLLQGTSVFIAIGHRLSALCPTSITNPECGTGKGPLL</sequence>
<reference evidence="1" key="1">
    <citation type="journal article" date="2015" name="Genome Biol. Evol.">
        <title>Organellar Genomes of White Spruce (Picea glauca): Assembly and Annotation.</title>
        <authorList>
            <person name="Jackman S.D."/>
            <person name="Warren R.L."/>
            <person name="Gibb E.A."/>
            <person name="Vandervalk B.P."/>
            <person name="Mohamadi H."/>
            <person name="Chu J."/>
            <person name="Raymond A."/>
            <person name="Pleasance S."/>
            <person name="Coope R."/>
            <person name="Wildung M.R."/>
            <person name="Ritland C.E."/>
            <person name="Bousquet J."/>
            <person name="Jones S.J."/>
            <person name="Bohlmann J."/>
            <person name="Birol I."/>
        </authorList>
    </citation>
    <scope>NUCLEOTIDE SEQUENCE [LARGE SCALE GENOMIC DNA]</scope>
    <source>
        <tissue evidence="1">Flushing bud</tissue>
    </source>
</reference>
<comment type="caution">
    <text evidence="1">The sequence shown here is derived from an EMBL/GenBank/DDBJ whole genome shotgun (WGS) entry which is preliminary data.</text>
</comment>
<organism evidence="1">
    <name type="scientific">Picea glauca</name>
    <name type="common">White spruce</name>
    <name type="synonym">Pinus glauca</name>
    <dbReference type="NCBI Taxonomy" id="3330"/>
    <lineage>
        <taxon>Eukaryota</taxon>
        <taxon>Viridiplantae</taxon>
        <taxon>Streptophyta</taxon>
        <taxon>Embryophyta</taxon>
        <taxon>Tracheophyta</taxon>
        <taxon>Spermatophyta</taxon>
        <taxon>Pinopsida</taxon>
        <taxon>Pinidae</taxon>
        <taxon>Conifers I</taxon>
        <taxon>Pinales</taxon>
        <taxon>Pinaceae</taxon>
        <taxon>Picea</taxon>
    </lineage>
</organism>
<gene>
    <name evidence="1" type="ORF">ABT39_MTgene18</name>
</gene>
<accession>A0A101M3J4</accession>